<name>A0AAC9JFK0_9ALTE</name>
<dbReference type="InterPro" id="IPR035919">
    <property type="entry name" value="EAL_sf"/>
</dbReference>
<dbReference type="InterPro" id="IPR043128">
    <property type="entry name" value="Rev_trsase/Diguanyl_cyclase"/>
</dbReference>
<dbReference type="InterPro" id="IPR001633">
    <property type="entry name" value="EAL_dom"/>
</dbReference>
<dbReference type="EMBL" id="CP018024">
    <property type="protein sequence ID" value="APD91655.1"/>
    <property type="molecule type" value="Genomic_DNA"/>
</dbReference>
<dbReference type="PROSITE" id="PS50887">
    <property type="entry name" value="GGDEF"/>
    <property type="match status" value="1"/>
</dbReference>
<keyword evidence="1" id="KW-0812">Transmembrane</keyword>
<feature type="domain" description="EAL" evidence="2">
    <location>
        <begin position="272"/>
        <end position="525"/>
    </location>
</feature>
<keyword evidence="1" id="KW-0472">Membrane</keyword>
<dbReference type="InterPro" id="IPR052155">
    <property type="entry name" value="Biofilm_reg_signaling"/>
</dbReference>
<dbReference type="AlphaFoldDB" id="A0AAC9JFK0"/>
<dbReference type="InterPro" id="IPR029787">
    <property type="entry name" value="Nucleotide_cyclase"/>
</dbReference>
<accession>A0AAC9JFK0</accession>
<dbReference type="SMART" id="SM00052">
    <property type="entry name" value="EAL"/>
    <property type="match status" value="1"/>
</dbReference>
<evidence type="ECO:0000313" key="5">
    <source>
        <dbReference type="Proteomes" id="UP000182101"/>
    </source>
</evidence>
<keyword evidence="1" id="KW-1133">Transmembrane helix</keyword>
<dbReference type="Pfam" id="PF00990">
    <property type="entry name" value="GGDEF"/>
    <property type="match status" value="1"/>
</dbReference>
<dbReference type="PROSITE" id="PS50883">
    <property type="entry name" value="EAL"/>
    <property type="match status" value="1"/>
</dbReference>
<dbReference type="SUPFAM" id="SSF55073">
    <property type="entry name" value="Nucleotide cyclase"/>
    <property type="match status" value="1"/>
</dbReference>
<dbReference type="PANTHER" id="PTHR44757">
    <property type="entry name" value="DIGUANYLATE CYCLASE DGCP"/>
    <property type="match status" value="1"/>
</dbReference>
<dbReference type="Proteomes" id="UP000182101">
    <property type="component" value="Chromosome"/>
</dbReference>
<dbReference type="Gene3D" id="3.30.70.270">
    <property type="match status" value="1"/>
</dbReference>
<evidence type="ECO:0000256" key="1">
    <source>
        <dbReference type="SAM" id="Phobius"/>
    </source>
</evidence>
<dbReference type="SMART" id="SM00267">
    <property type="entry name" value="GGDEF"/>
    <property type="match status" value="1"/>
</dbReference>
<dbReference type="NCBIfam" id="TIGR00254">
    <property type="entry name" value="GGDEF"/>
    <property type="match status" value="1"/>
</dbReference>
<evidence type="ECO:0000259" key="2">
    <source>
        <dbReference type="PROSITE" id="PS50883"/>
    </source>
</evidence>
<dbReference type="CDD" id="cd01948">
    <property type="entry name" value="EAL"/>
    <property type="match status" value="1"/>
</dbReference>
<feature type="transmembrane region" description="Helical" evidence="1">
    <location>
        <begin position="20"/>
        <end position="40"/>
    </location>
</feature>
<dbReference type="CDD" id="cd01949">
    <property type="entry name" value="GGDEF"/>
    <property type="match status" value="1"/>
</dbReference>
<dbReference type="Pfam" id="PF00563">
    <property type="entry name" value="EAL"/>
    <property type="match status" value="1"/>
</dbReference>
<feature type="domain" description="GGDEF" evidence="3">
    <location>
        <begin position="122"/>
        <end position="263"/>
    </location>
</feature>
<dbReference type="PANTHER" id="PTHR44757:SF2">
    <property type="entry name" value="BIOFILM ARCHITECTURE MAINTENANCE PROTEIN MBAA"/>
    <property type="match status" value="1"/>
</dbReference>
<reference evidence="4 5" key="1">
    <citation type="submission" date="2016-11" db="EMBL/GenBank/DDBJ databases">
        <title>Networking in microbes: conjugative elements and plasmids in the genus Alteromonas.</title>
        <authorList>
            <person name="Lopez-Perez M."/>
            <person name="Ramon-Marco N."/>
            <person name="Rodriguez-Valera F."/>
        </authorList>
    </citation>
    <scope>NUCLEOTIDE SEQUENCE [LARGE SCALE GENOMIC DNA]</scope>
    <source>
        <strain evidence="4 5">CP48</strain>
    </source>
</reference>
<dbReference type="Gene3D" id="3.20.20.450">
    <property type="entry name" value="EAL domain"/>
    <property type="match status" value="1"/>
</dbReference>
<proteinExistence type="predicted"/>
<evidence type="ECO:0000259" key="3">
    <source>
        <dbReference type="PROSITE" id="PS50887"/>
    </source>
</evidence>
<sequence length="525" mass="59135">MLWIYPIMAINLFINRFWPAVVNFTVFTLASILFLFTPLSELLMTSYTIVEGVRFVLTILALNVICLAALHSEEQSYQTIIQLHDDDIRQMAYYDTLTGLPNRWNFKANLQRMLARAEKDKQRVGLLYIDLDNFKQVNDQFGHEAGDRLLLEFSERLWEVIRPSDQLFKTNKDSLARLAGDEFVVLLPNIKKPLDAGIVASRILKIFDNGFSVDNVTHNIYASIGIAVYPDDASEPSMLIKHADGAMYDAKASGRNCVKFFTQDIANAQRQRQRIEKGLRMALAKNQFSLVFMPIFDCENNTVVAIEALLRCQSAELEGIGPDLFIPVAEATGLIKEIDLWVTDNALKALVQLQTECGFTGKMCINVSGVELNNERFPLQVEQLLSAHNVDPETVELEVTETAFVAGDTVCLRTLNALNQLGVSIALDDFGTGYTAFSQLIHYPADCLKIDRSFVNDLFSEKEPRNKMVMIIQNLANLYGLRVIAEGVETKAQLDHLKTLGCDWAQGYYLSKPLSWDDLISRFCG</sequence>
<dbReference type="SUPFAM" id="SSF141868">
    <property type="entry name" value="EAL domain-like"/>
    <property type="match status" value="1"/>
</dbReference>
<gene>
    <name evidence="4" type="ORF">BM524_03445</name>
</gene>
<protein>
    <submittedName>
        <fullName evidence="4">GGDEF-domain containing protein</fullName>
    </submittedName>
</protein>
<dbReference type="InterPro" id="IPR000160">
    <property type="entry name" value="GGDEF_dom"/>
</dbReference>
<organism evidence="4 5">
    <name type="scientific">Alteromonas mediterranea</name>
    <dbReference type="NCBI Taxonomy" id="314275"/>
    <lineage>
        <taxon>Bacteria</taxon>
        <taxon>Pseudomonadati</taxon>
        <taxon>Pseudomonadota</taxon>
        <taxon>Gammaproteobacteria</taxon>
        <taxon>Alteromonadales</taxon>
        <taxon>Alteromonadaceae</taxon>
        <taxon>Alteromonas/Salinimonas group</taxon>
        <taxon>Alteromonas</taxon>
    </lineage>
</organism>
<evidence type="ECO:0000313" key="4">
    <source>
        <dbReference type="EMBL" id="APD91655.1"/>
    </source>
</evidence>